<name>A0A0G0YWU0_9BACT</name>
<organism evidence="2 3">
    <name type="scientific">Candidatus Curtissbacteria bacterium GW2011_GWA2_41_24</name>
    <dbReference type="NCBI Taxonomy" id="1618411"/>
    <lineage>
        <taxon>Bacteria</taxon>
        <taxon>Candidatus Curtissiibacteriota</taxon>
    </lineage>
</organism>
<dbReference type="EMBL" id="LCBC01000002">
    <property type="protein sequence ID" value="KKS04923.1"/>
    <property type="molecule type" value="Genomic_DNA"/>
</dbReference>
<evidence type="ECO:0000313" key="2">
    <source>
        <dbReference type="EMBL" id="KKS04923.1"/>
    </source>
</evidence>
<sequence length="73" mass="8582">MVKSVVIMTKESRRHGEPRTPEELTQQFATDIEEQQLDEVVVDSFVIEHPQVVEVAVREELVKIKRRRARKAR</sequence>
<evidence type="ECO:0000313" key="3">
    <source>
        <dbReference type="Proteomes" id="UP000034493"/>
    </source>
</evidence>
<comment type="caution">
    <text evidence="2">The sequence shown here is derived from an EMBL/GenBank/DDBJ whole genome shotgun (WGS) entry which is preliminary data.</text>
</comment>
<proteinExistence type="predicted"/>
<gene>
    <name evidence="2" type="ORF">UU56_C0002G0063</name>
</gene>
<accession>A0A0G0YWU0</accession>
<feature type="region of interest" description="Disordered" evidence="1">
    <location>
        <begin position="1"/>
        <end position="22"/>
    </location>
</feature>
<dbReference type="Proteomes" id="UP000034493">
    <property type="component" value="Unassembled WGS sequence"/>
</dbReference>
<protein>
    <submittedName>
        <fullName evidence="2">Uncharacterized protein</fullName>
    </submittedName>
</protein>
<feature type="compositionally biased region" description="Basic and acidic residues" evidence="1">
    <location>
        <begin position="10"/>
        <end position="22"/>
    </location>
</feature>
<reference evidence="2 3" key="1">
    <citation type="journal article" date="2015" name="Nature">
        <title>rRNA introns, odd ribosomes, and small enigmatic genomes across a large radiation of phyla.</title>
        <authorList>
            <person name="Brown C.T."/>
            <person name="Hug L.A."/>
            <person name="Thomas B.C."/>
            <person name="Sharon I."/>
            <person name="Castelle C.J."/>
            <person name="Singh A."/>
            <person name="Wilkins M.J."/>
            <person name="Williams K.H."/>
            <person name="Banfield J.F."/>
        </authorList>
    </citation>
    <scope>NUCLEOTIDE SEQUENCE [LARGE SCALE GENOMIC DNA]</scope>
</reference>
<evidence type="ECO:0000256" key="1">
    <source>
        <dbReference type="SAM" id="MobiDB-lite"/>
    </source>
</evidence>
<dbReference type="AlphaFoldDB" id="A0A0G0YWU0"/>